<keyword evidence="3" id="KW-0460">Magnesium</keyword>
<dbReference type="InterPro" id="IPR029017">
    <property type="entry name" value="Enolase-like_N"/>
</dbReference>
<evidence type="ECO:0000313" key="5">
    <source>
        <dbReference type="EMBL" id="MFC7405728.1"/>
    </source>
</evidence>
<dbReference type="SUPFAM" id="SSF51604">
    <property type="entry name" value="Enolase C-terminal domain-like"/>
    <property type="match status" value="1"/>
</dbReference>
<dbReference type="Gene3D" id="3.30.390.10">
    <property type="entry name" value="Enolase-like, N-terminal domain"/>
    <property type="match status" value="1"/>
</dbReference>
<dbReference type="Pfam" id="PF02746">
    <property type="entry name" value="MR_MLE_N"/>
    <property type="match status" value="1"/>
</dbReference>
<dbReference type="InterPro" id="IPR013342">
    <property type="entry name" value="Mandelate_racemase_C"/>
</dbReference>
<keyword evidence="6" id="KW-1185">Reference proteome</keyword>
<evidence type="ECO:0000313" key="6">
    <source>
        <dbReference type="Proteomes" id="UP001596455"/>
    </source>
</evidence>
<dbReference type="PANTHER" id="PTHR13794">
    <property type="entry name" value="ENOLASE SUPERFAMILY, MANDELATE RACEMASE"/>
    <property type="match status" value="1"/>
</dbReference>
<gene>
    <name evidence="5" type="ORF">ACFQQL_11460</name>
</gene>
<keyword evidence="2" id="KW-0479">Metal-binding</keyword>
<reference evidence="6" key="1">
    <citation type="journal article" date="2019" name="Int. J. Syst. Evol. Microbiol.">
        <title>The Global Catalogue of Microorganisms (GCM) 10K type strain sequencing project: providing services to taxonomists for standard genome sequencing and annotation.</title>
        <authorList>
            <consortium name="The Broad Institute Genomics Platform"/>
            <consortium name="The Broad Institute Genome Sequencing Center for Infectious Disease"/>
            <person name="Wu L."/>
            <person name="Ma J."/>
        </authorList>
    </citation>
    <scope>NUCLEOTIDE SEQUENCE [LARGE SCALE GENOMIC DNA]</scope>
    <source>
        <strain evidence="6">JCM 1490</strain>
    </source>
</reference>
<dbReference type="RefSeq" id="WP_382394429.1">
    <property type="nucleotide sequence ID" value="NZ_JBHTCQ010000002.1"/>
</dbReference>
<dbReference type="SUPFAM" id="SSF54826">
    <property type="entry name" value="Enolase N-terminal domain-like"/>
    <property type="match status" value="1"/>
</dbReference>
<dbReference type="EMBL" id="JBHTCQ010000002">
    <property type="protein sequence ID" value="MFC7405728.1"/>
    <property type="molecule type" value="Genomic_DNA"/>
</dbReference>
<name>A0ABW2QEB0_9MICO</name>
<proteinExistence type="predicted"/>
<evidence type="ECO:0000256" key="1">
    <source>
        <dbReference type="ARBA" id="ARBA00001946"/>
    </source>
</evidence>
<dbReference type="InterPro" id="IPR046945">
    <property type="entry name" value="RHMD-like"/>
</dbReference>
<comment type="cofactor">
    <cofactor evidence="1">
        <name>Mg(2+)</name>
        <dbReference type="ChEBI" id="CHEBI:18420"/>
    </cofactor>
</comment>
<comment type="caution">
    <text evidence="5">The sequence shown here is derived from an EMBL/GenBank/DDBJ whole genome shotgun (WGS) entry which is preliminary data.</text>
</comment>
<feature type="domain" description="Mandelate racemase/muconate lactonizing enzyme C-terminal" evidence="4">
    <location>
        <begin position="140"/>
        <end position="252"/>
    </location>
</feature>
<dbReference type="CDD" id="cd03316">
    <property type="entry name" value="MR_like"/>
    <property type="match status" value="1"/>
</dbReference>
<dbReference type="InterPro" id="IPR013341">
    <property type="entry name" value="Mandelate_racemase_N_dom"/>
</dbReference>
<dbReference type="PANTHER" id="PTHR13794:SF58">
    <property type="entry name" value="MITOCHONDRIAL ENOLASE SUPERFAMILY MEMBER 1"/>
    <property type="match status" value="1"/>
</dbReference>
<organism evidence="5 6">
    <name type="scientific">Georgenia alba</name>
    <dbReference type="NCBI Taxonomy" id="2233858"/>
    <lineage>
        <taxon>Bacteria</taxon>
        <taxon>Bacillati</taxon>
        <taxon>Actinomycetota</taxon>
        <taxon>Actinomycetes</taxon>
        <taxon>Micrococcales</taxon>
        <taxon>Bogoriellaceae</taxon>
        <taxon>Georgenia</taxon>
    </lineage>
</organism>
<dbReference type="Proteomes" id="UP001596455">
    <property type="component" value="Unassembled WGS sequence"/>
</dbReference>
<dbReference type="Gene3D" id="3.20.20.120">
    <property type="entry name" value="Enolase-like C-terminal domain"/>
    <property type="match status" value="1"/>
</dbReference>
<evidence type="ECO:0000259" key="4">
    <source>
        <dbReference type="SMART" id="SM00922"/>
    </source>
</evidence>
<dbReference type="SMART" id="SM00922">
    <property type="entry name" value="MR_MLE"/>
    <property type="match status" value="1"/>
</dbReference>
<evidence type="ECO:0000256" key="2">
    <source>
        <dbReference type="ARBA" id="ARBA00022723"/>
    </source>
</evidence>
<dbReference type="InterPro" id="IPR029065">
    <property type="entry name" value="Enolase_C-like"/>
</dbReference>
<accession>A0ABW2QEB0</accession>
<evidence type="ECO:0000256" key="3">
    <source>
        <dbReference type="ARBA" id="ARBA00022842"/>
    </source>
</evidence>
<dbReference type="InterPro" id="IPR036849">
    <property type="entry name" value="Enolase-like_C_sf"/>
</dbReference>
<sequence length="378" mass="41123">MRITDVQVDQLRVPVRYPLHEKDAYAPVVLLRLITDDGRVGTAASTHPQPESLAAFCRHTLAPQVIGMDPRRPTQLRSKLLVKTSQRSVQGVWSRAASLLDVACWDLKGLAAGEPIWRLLGGARSTVQTYVTFGLASYSQDELCEAGRLLVAAGHKGLKMVVGAGSSASGDDLFGLPSDDDVVRDAQRVAALREAVGPSVKLMIDANKNFTLPQALRLSKLVEDLDLTWFEDPILMADARLMGELRRRTDLAIAAGGLGTGDVVYMREYIEHRAVDVIQPNVRDIGGYTGALATAHLAEAYNMAVGMGGSEPHLNIHLYGAIAMDGPVEYHIQGWEFAKKLYSGLPEPEDGLVRLTEEPGLGLILREDAVAEFRVETH</sequence>
<dbReference type="Pfam" id="PF13378">
    <property type="entry name" value="MR_MLE_C"/>
    <property type="match status" value="1"/>
</dbReference>
<protein>
    <submittedName>
        <fullName evidence="5">Mandelate racemase/muconate lactonizing enzyme family protein</fullName>
    </submittedName>
</protein>